<evidence type="ECO:0000313" key="3">
    <source>
        <dbReference type="Proteomes" id="UP001152888"/>
    </source>
</evidence>
<comment type="caution">
    <text evidence="2">The sequence shown here is derived from an EMBL/GenBank/DDBJ whole genome shotgun (WGS) entry which is preliminary data.</text>
</comment>
<feature type="region of interest" description="Disordered" evidence="1">
    <location>
        <begin position="1"/>
        <end position="24"/>
    </location>
</feature>
<evidence type="ECO:0000256" key="1">
    <source>
        <dbReference type="SAM" id="MobiDB-lite"/>
    </source>
</evidence>
<evidence type="ECO:0000313" key="2">
    <source>
        <dbReference type="EMBL" id="CAH1987534.1"/>
    </source>
</evidence>
<reference evidence="2" key="1">
    <citation type="submission" date="2022-03" db="EMBL/GenBank/DDBJ databases">
        <authorList>
            <person name="Sayadi A."/>
        </authorList>
    </citation>
    <scope>NUCLEOTIDE SEQUENCE</scope>
</reference>
<sequence>MEYETQNPAMDTEIPERRNPKTNKRKLDKIARVKGEPFFNNKGIAKQARVTGPDCICARLKCFEKITEDKRNTTLTKFNMLQSKDAQDSHLAGLISFGPPRQRCATG</sequence>
<proteinExistence type="predicted"/>
<name>A0A9P0L1L7_ACAOB</name>
<dbReference type="EMBL" id="CAKOFQ010007020">
    <property type="protein sequence ID" value="CAH1987534.1"/>
    <property type="molecule type" value="Genomic_DNA"/>
</dbReference>
<organism evidence="2 3">
    <name type="scientific">Acanthoscelides obtectus</name>
    <name type="common">Bean weevil</name>
    <name type="synonym">Bruchus obtectus</name>
    <dbReference type="NCBI Taxonomy" id="200917"/>
    <lineage>
        <taxon>Eukaryota</taxon>
        <taxon>Metazoa</taxon>
        <taxon>Ecdysozoa</taxon>
        <taxon>Arthropoda</taxon>
        <taxon>Hexapoda</taxon>
        <taxon>Insecta</taxon>
        <taxon>Pterygota</taxon>
        <taxon>Neoptera</taxon>
        <taxon>Endopterygota</taxon>
        <taxon>Coleoptera</taxon>
        <taxon>Polyphaga</taxon>
        <taxon>Cucujiformia</taxon>
        <taxon>Chrysomeloidea</taxon>
        <taxon>Chrysomelidae</taxon>
        <taxon>Bruchinae</taxon>
        <taxon>Bruchini</taxon>
        <taxon>Acanthoscelides</taxon>
    </lineage>
</organism>
<protein>
    <submittedName>
        <fullName evidence="2">Uncharacterized protein</fullName>
    </submittedName>
</protein>
<dbReference type="OrthoDB" id="6774094at2759"/>
<accession>A0A9P0L1L7</accession>
<gene>
    <name evidence="2" type="ORF">ACAOBT_LOCUS17901</name>
</gene>
<dbReference type="Proteomes" id="UP001152888">
    <property type="component" value="Unassembled WGS sequence"/>
</dbReference>
<dbReference type="AlphaFoldDB" id="A0A9P0L1L7"/>
<keyword evidence="3" id="KW-1185">Reference proteome</keyword>